<name>X1UDC4_9ZZZZ</name>
<evidence type="ECO:0000313" key="1">
    <source>
        <dbReference type="EMBL" id="GAJ01567.1"/>
    </source>
</evidence>
<sequence>MKFKTPGNNPEGVVWDGEAFWIIDSKTKTIQRISEDKGDIISSFKIEIEKPRSITWDGSNLWFSENEHKTINKIDMKNKKIISSFKAPIPSGEGIKSLEGLTWDGKYLWSACYAGWSSTLYQIDPENEDVKLSFFCGCWPRGIATDGKYIWTLCYNGEKSPPIIDQR</sequence>
<proteinExistence type="predicted"/>
<dbReference type="InterPro" id="IPR015943">
    <property type="entry name" value="WD40/YVTN_repeat-like_dom_sf"/>
</dbReference>
<dbReference type="EMBL" id="BARW01016064">
    <property type="protein sequence ID" value="GAJ01567.1"/>
    <property type="molecule type" value="Genomic_DNA"/>
</dbReference>
<dbReference type="SUPFAM" id="SSF63825">
    <property type="entry name" value="YWTD domain"/>
    <property type="match status" value="1"/>
</dbReference>
<dbReference type="Gene3D" id="2.130.10.10">
    <property type="entry name" value="YVTN repeat-like/Quinoprotein amine dehydrogenase"/>
    <property type="match status" value="1"/>
</dbReference>
<protein>
    <recommendedName>
        <fullName evidence="2">SMP-30/Gluconolactonase/LRE-like region domain-containing protein</fullName>
    </recommendedName>
</protein>
<accession>X1UDC4</accession>
<reference evidence="1" key="1">
    <citation type="journal article" date="2014" name="Front. Microbiol.">
        <title>High frequency of phylogenetically diverse reductive dehalogenase-homologous genes in deep subseafloor sedimentary metagenomes.</title>
        <authorList>
            <person name="Kawai M."/>
            <person name="Futagami T."/>
            <person name="Toyoda A."/>
            <person name="Takaki Y."/>
            <person name="Nishi S."/>
            <person name="Hori S."/>
            <person name="Arai W."/>
            <person name="Tsubouchi T."/>
            <person name="Morono Y."/>
            <person name="Uchiyama I."/>
            <person name="Ito T."/>
            <person name="Fujiyama A."/>
            <person name="Inagaki F."/>
            <person name="Takami H."/>
        </authorList>
    </citation>
    <scope>NUCLEOTIDE SEQUENCE</scope>
    <source>
        <strain evidence="1">Expedition CK06-06</strain>
    </source>
</reference>
<organism evidence="1">
    <name type="scientific">marine sediment metagenome</name>
    <dbReference type="NCBI Taxonomy" id="412755"/>
    <lineage>
        <taxon>unclassified sequences</taxon>
        <taxon>metagenomes</taxon>
        <taxon>ecological metagenomes</taxon>
    </lineage>
</organism>
<comment type="caution">
    <text evidence="1">The sequence shown here is derived from an EMBL/GenBank/DDBJ whole genome shotgun (WGS) entry which is preliminary data.</text>
</comment>
<feature type="non-terminal residue" evidence="1">
    <location>
        <position position="167"/>
    </location>
</feature>
<gene>
    <name evidence="1" type="ORF">S12H4_28057</name>
</gene>
<evidence type="ECO:0008006" key="2">
    <source>
        <dbReference type="Google" id="ProtNLM"/>
    </source>
</evidence>
<dbReference type="AlphaFoldDB" id="X1UDC4"/>